<keyword evidence="1" id="KW-0805">Transcription regulation</keyword>
<evidence type="ECO:0000256" key="2">
    <source>
        <dbReference type="ARBA" id="ARBA00023125"/>
    </source>
</evidence>
<accession>Q1YLH4</accession>
<sequence>MTGKRNQNAKQRTVDRVYEDVRADIIRGQHPPGTRLTEEMLGDRYQVSRTPVRAALHKLAADGFVDMVPRIGALVKTRSQAEIAEIYTVRALLEGTAAGLAASRRSEADLAALRRIADEMERIVADRRQIEPLSRLNQEFHQVIAAASGNKTLEEAALRLMGIGLLVHTYGSFRSPDIARSLAEHRVLIDALSAQDGEWATAVMRSHMLATRTALLTVMDPDAAAGHPLQDS</sequence>
<evidence type="ECO:0000256" key="1">
    <source>
        <dbReference type="ARBA" id="ARBA00023015"/>
    </source>
</evidence>
<dbReference type="GO" id="GO:0003677">
    <property type="term" value="F:DNA binding"/>
    <property type="evidence" value="ECO:0007669"/>
    <property type="project" value="UniProtKB-KW"/>
</dbReference>
<dbReference type="SUPFAM" id="SSF46785">
    <property type="entry name" value="Winged helix' DNA-binding domain"/>
    <property type="match status" value="1"/>
</dbReference>
<gene>
    <name evidence="5" type="ORF">SI859A1_02573</name>
</gene>
<feature type="domain" description="HTH gntR-type" evidence="4">
    <location>
        <begin position="11"/>
        <end position="78"/>
    </location>
</feature>
<organism evidence="5 6">
    <name type="scientific">Aurantimonas manganoxydans (strain ATCC BAA-1229 / DSM 21871 / SI85-9A1)</name>
    <dbReference type="NCBI Taxonomy" id="287752"/>
    <lineage>
        <taxon>Bacteria</taxon>
        <taxon>Pseudomonadati</taxon>
        <taxon>Pseudomonadota</taxon>
        <taxon>Alphaproteobacteria</taxon>
        <taxon>Hyphomicrobiales</taxon>
        <taxon>Aurantimonadaceae</taxon>
        <taxon>Aurantimonas</taxon>
    </lineage>
</organism>
<dbReference type="InterPro" id="IPR036390">
    <property type="entry name" value="WH_DNA-bd_sf"/>
</dbReference>
<keyword evidence="3" id="KW-0804">Transcription</keyword>
<protein>
    <submittedName>
        <fullName evidence="5">Putative transcriptional regulator, GntR family</fullName>
    </submittedName>
</protein>
<dbReference type="GO" id="GO:0003700">
    <property type="term" value="F:DNA-binding transcription factor activity"/>
    <property type="evidence" value="ECO:0007669"/>
    <property type="project" value="InterPro"/>
</dbReference>
<dbReference type="InterPro" id="IPR011711">
    <property type="entry name" value="GntR_C"/>
</dbReference>
<evidence type="ECO:0000313" key="6">
    <source>
        <dbReference type="Proteomes" id="UP000000321"/>
    </source>
</evidence>
<dbReference type="InterPro" id="IPR000524">
    <property type="entry name" value="Tscrpt_reg_HTH_GntR"/>
</dbReference>
<dbReference type="CDD" id="cd07377">
    <property type="entry name" value="WHTH_GntR"/>
    <property type="match status" value="1"/>
</dbReference>
<dbReference type="InterPro" id="IPR008920">
    <property type="entry name" value="TF_FadR/GntR_C"/>
</dbReference>
<dbReference type="InterPro" id="IPR036388">
    <property type="entry name" value="WH-like_DNA-bd_sf"/>
</dbReference>
<dbReference type="AlphaFoldDB" id="Q1YLH4"/>
<dbReference type="PROSITE" id="PS50949">
    <property type="entry name" value="HTH_GNTR"/>
    <property type="match status" value="1"/>
</dbReference>
<keyword evidence="2" id="KW-0238">DNA-binding</keyword>
<dbReference type="BioCyc" id="AURANTIMONAS:SI859A1_02573-MONOMER"/>
<keyword evidence="6" id="KW-1185">Reference proteome</keyword>
<dbReference type="SMART" id="SM00895">
    <property type="entry name" value="FCD"/>
    <property type="match status" value="1"/>
</dbReference>
<dbReference type="EMBL" id="AAPJ01000001">
    <property type="protein sequence ID" value="EAS51757.1"/>
    <property type="molecule type" value="Genomic_DNA"/>
</dbReference>
<dbReference type="Pfam" id="PF00392">
    <property type="entry name" value="GntR"/>
    <property type="match status" value="1"/>
</dbReference>
<comment type="caution">
    <text evidence="5">The sequence shown here is derived from an EMBL/GenBank/DDBJ whole genome shotgun (WGS) entry which is preliminary data.</text>
</comment>
<dbReference type="PANTHER" id="PTHR43537">
    <property type="entry name" value="TRANSCRIPTIONAL REGULATOR, GNTR FAMILY"/>
    <property type="match status" value="1"/>
</dbReference>
<dbReference type="Gene3D" id="1.10.10.10">
    <property type="entry name" value="Winged helix-like DNA-binding domain superfamily/Winged helix DNA-binding domain"/>
    <property type="match status" value="1"/>
</dbReference>
<evidence type="ECO:0000259" key="4">
    <source>
        <dbReference type="PROSITE" id="PS50949"/>
    </source>
</evidence>
<reference evidence="5 6" key="1">
    <citation type="journal article" date="2008" name="Appl. Environ. Microbiol.">
        <title>Genomic insights into Mn(II) oxidation by the marine alphaproteobacterium Aurantimonas sp. strain SI85-9A1.</title>
        <authorList>
            <person name="Dick G.J."/>
            <person name="Podell S."/>
            <person name="Johnson H.A."/>
            <person name="Rivera-Espinoza Y."/>
            <person name="Bernier-Latmani R."/>
            <person name="McCarthy J.K."/>
            <person name="Torpey J.W."/>
            <person name="Clement B.G."/>
            <person name="Gaasterland T."/>
            <person name="Tebo B.M."/>
        </authorList>
    </citation>
    <scope>NUCLEOTIDE SEQUENCE [LARGE SCALE GENOMIC DNA]</scope>
    <source>
        <strain evidence="5 6">SI85-9A1</strain>
    </source>
</reference>
<dbReference type="Proteomes" id="UP000000321">
    <property type="component" value="Unassembled WGS sequence"/>
</dbReference>
<proteinExistence type="predicted"/>
<dbReference type="RefSeq" id="WP_009210395.1">
    <property type="nucleotide sequence ID" value="NZ_BBWP01000002.1"/>
</dbReference>
<dbReference type="Gene3D" id="1.20.120.530">
    <property type="entry name" value="GntR ligand-binding domain-like"/>
    <property type="match status" value="1"/>
</dbReference>
<dbReference type="SMART" id="SM00345">
    <property type="entry name" value="HTH_GNTR"/>
    <property type="match status" value="1"/>
</dbReference>
<name>Q1YLH4_AURMS</name>
<dbReference type="SUPFAM" id="SSF48008">
    <property type="entry name" value="GntR ligand-binding domain-like"/>
    <property type="match status" value="1"/>
</dbReference>
<dbReference type="PANTHER" id="PTHR43537:SF5">
    <property type="entry name" value="UXU OPERON TRANSCRIPTIONAL REGULATOR"/>
    <property type="match status" value="1"/>
</dbReference>
<evidence type="ECO:0000313" key="5">
    <source>
        <dbReference type="EMBL" id="EAS51757.1"/>
    </source>
</evidence>
<evidence type="ECO:0000256" key="3">
    <source>
        <dbReference type="ARBA" id="ARBA00023163"/>
    </source>
</evidence>
<dbReference type="HOGENOM" id="CLU_017584_5_5_5"/>
<dbReference type="OrthoDB" id="8680240at2"/>
<dbReference type="Pfam" id="PF07729">
    <property type="entry name" value="FCD"/>
    <property type="match status" value="1"/>
</dbReference>